<feature type="transmembrane region" description="Helical" evidence="1">
    <location>
        <begin position="85"/>
        <end position="109"/>
    </location>
</feature>
<dbReference type="InterPro" id="IPR050640">
    <property type="entry name" value="Bact_2-comp_sensor_kinase"/>
</dbReference>
<keyword evidence="3" id="KW-0808">Transferase</keyword>
<dbReference type="Proteomes" id="UP000033651">
    <property type="component" value="Unassembled WGS sequence"/>
</dbReference>
<dbReference type="RefSeq" id="WP_045828308.1">
    <property type="nucleotide sequence ID" value="NZ_JZRB01000007.1"/>
</dbReference>
<dbReference type="GO" id="GO:0016020">
    <property type="term" value="C:membrane"/>
    <property type="evidence" value="ECO:0007669"/>
    <property type="project" value="InterPro"/>
</dbReference>
<dbReference type="Gene3D" id="3.30.565.10">
    <property type="entry name" value="Histidine kinase-like ATPase, C-terminal domain"/>
    <property type="match status" value="1"/>
</dbReference>
<evidence type="ECO:0000259" key="2">
    <source>
        <dbReference type="Pfam" id="PF06580"/>
    </source>
</evidence>
<feature type="domain" description="Signal transduction histidine kinase internal region" evidence="2">
    <location>
        <begin position="160"/>
        <end position="239"/>
    </location>
</feature>
<dbReference type="AlphaFoldDB" id="A0A0F3KZJ8"/>
<evidence type="ECO:0000313" key="3">
    <source>
        <dbReference type="EMBL" id="KJV36566.1"/>
    </source>
</evidence>
<evidence type="ECO:0000256" key="1">
    <source>
        <dbReference type="SAM" id="Phobius"/>
    </source>
</evidence>
<name>A0A0F3KZJ8_9GAMM</name>
<sequence>MADASPDLPTTPRASAPLPDFCSLPTLFALLVVGTITACLMWLAPGGDLRVSSLSVGVLYTAWLAILLTVVLCKAKPLMQRLPGILPYAAVWLVLMSMVGLTSAVVAWLDHNLGAGLTPPSMARFVRDTLLATGLLGAAMLRYFYVVAQWQVRVEAVAQAQVAALQARIRPHFLFNSMNAVAALIRVDPDAAERTVENLAELFRAALGSEGAAQGTLGEEWRLVDQYLEIEALRLGARLQVERDIDTPEALPMPRLLLQPLVENAIRHGIQPSRAGGVVRLGGRRVEGGVAVTVDNPLADAPATPGTGHGLRSVRERVRLQFGERATVKAEARDGRFVVTLFLPEVARARPGRR</sequence>
<protein>
    <submittedName>
        <fullName evidence="3">Histidine kinase</fullName>
    </submittedName>
</protein>
<dbReference type="GO" id="GO:0000155">
    <property type="term" value="F:phosphorelay sensor kinase activity"/>
    <property type="evidence" value="ECO:0007669"/>
    <property type="project" value="InterPro"/>
</dbReference>
<proteinExistence type="predicted"/>
<gene>
    <name evidence="3" type="ORF">VI08_04260</name>
</gene>
<comment type="caution">
    <text evidence="3">The sequence shown here is derived from an EMBL/GenBank/DDBJ whole genome shotgun (WGS) entry which is preliminary data.</text>
</comment>
<dbReference type="SUPFAM" id="SSF55874">
    <property type="entry name" value="ATPase domain of HSP90 chaperone/DNA topoisomerase II/histidine kinase"/>
    <property type="match status" value="1"/>
</dbReference>
<keyword evidence="3" id="KW-0418">Kinase</keyword>
<dbReference type="EMBL" id="JZRB01000007">
    <property type="protein sequence ID" value="KJV36566.1"/>
    <property type="molecule type" value="Genomic_DNA"/>
</dbReference>
<reference evidence="3 4" key="1">
    <citation type="submission" date="2015-03" db="EMBL/GenBank/DDBJ databases">
        <title>Draft genome sequence of Luteibacter yeojuensis strain SU11.</title>
        <authorList>
            <person name="Sulaiman J."/>
            <person name="Priya K."/>
            <person name="Chan K.-G."/>
        </authorList>
    </citation>
    <scope>NUCLEOTIDE SEQUENCE [LARGE SCALE GENOMIC DNA]</scope>
    <source>
        <strain evidence="3 4">SU11</strain>
    </source>
</reference>
<feature type="transmembrane region" description="Helical" evidence="1">
    <location>
        <begin position="51"/>
        <end position="73"/>
    </location>
</feature>
<feature type="transmembrane region" description="Helical" evidence="1">
    <location>
        <begin position="129"/>
        <end position="148"/>
    </location>
</feature>
<dbReference type="InterPro" id="IPR036890">
    <property type="entry name" value="HATPase_C_sf"/>
</dbReference>
<dbReference type="InterPro" id="IPR010559">
    <property type="entry name" value="Sig_transdc_His_kin_internal"/>
</dbReference>
<organism evidence="3 4">
    <name type="scientific">Luteibacter yeojuensis</name>
    <dbReference type="NCBI Taxonomy" id="345309"/>
    <lineage>
        <taxon>Bacteria</taxon>
        <taxon>Pseudomonadati</taxon>
        <taxon>Pseudomonadota</taxon>
        <taxon>Gammaproteobacteria</taxon>
        <taxon>Lysobacterales</taxon>
        <taxon>Rhodanobacteraceae</taxon>
        <taxon>Luteibacter</taxon>
    </lineage>
</organism>
<dbReference type="PANTHER" id="PTHR34220:SF7">
    <property type="entry name" value="SENSOR HISTIDINE KINASE YPDA"/>
    <property type="match status" value="1"/>
</dbReference>
<keyword evidence="4" id="KW-1185">Reference proteome</keyword>
<accession>A0A0F3KZJ8</accession>
<keyword evidence="1" id="KW-0472">Membrane</keyword>
<dbReference type="PANTHER" id="PTHR34220">
    <property type="entry name" value="SENSOR HISTIDINE KINASE YPDA"/>
    <property type="match status" value="1"/>
</dbReference>
<evidence type="ECO:0000313" key="4">
    <source>
        <dbReference type="Proteomes" id="UP000033651"/>
    </source>
</evidence>
<keyword evidence="1" id="KW-0812">Transmembrane</keyword>
<feature type="transmembrane region" description="Helical" evidence="1">
    <location>
        <begin position="21"/>
        <end position="45"/>
    </location>
</feature>
<dbReference type="Pfam" id="PF06580">
    <property type="entry name" value="His_kinase"/>
    <property type="match status" value="1"/>
</dbReference>
<dbReference type="PATRIC" id="fig|345309.4.peg.3856"/>
<keyword evidence="1" id="KW-1133">Transmembrane helix</keyword>
<dbReference type="OrthoDB" id="2514702at2"/>